<feature type="region of interest" description="Disordered" evidence="1">
    <location>
        <begin position="49"/>
        <end position="79"/>
    </location>
</feature>
<sequence>MSSKPASNKVLEKALMAELEGLQKIHVAVVKQITRLQSEEAVLSELLEKAKVESDQPQQPDLSDTAAHRSTEQPSVQPL</sequence>
<protein>
    <submittedName>
        <fullName evidence="2">Uncharacterized protein</fullName>
    </submittedName>
</protein>
<keyword evidence="3" id="KW-1185">Reference proteome</keyword>
<dbReference type="AlphaFoldDB" id="A0AAV1IIE8"/>
<dbReference type="EMBL" id="CAUYUE010000014">
    <property type="protein sequence ID" value="CAK0786442.1"/>
    <property type="molecule type" value="Genomic_DNA"/>
</dbReference>
<gene>
    <name evidence="2" type="ORF">CVIRNUC_009655</name>
</gene>
<name>A0AAV1IIE8_9CHLO</name>
<evidence type="ECO:0000256" key="1">
    <source>
        <dbReference type="SAM" id="MobiDB-lite"/>
    </source>
</evidence>
<proteinExistence type="predicted"/>
<organism evidence="2 3">
    <name type="scientific">Coccomyxa viridis</name>
    <dbReference type="NCBI Taxonomy" id="1274662"/>
    <lineage>
        <taxon>Eukaryota</taxon>
        <taxon>Viridiplantae</taxon>
        <taxon>Chlorophyta</taxon>
        <taxon>core chlorophytes</taxon>
        <taxon>Trebouxiophyceae</taxon>
        <taxon>Trebouxiophyceae incertae sedis</taxon>
        <taxon>Coccomyxaceae</taxon>
        <taxon>Coccomyxa</taxon>
    </lineage>
</organism>
<reference evidence="2 3" key="1">
    <citation type="submission" date="2023-10" db="EMBL/GenBank/DDBJ databases">
        <authorList>
            <person name="Maclean D."/>
            <person name="Macfadyen A."/>
        </authorList>
    </citation>
    <scope>NUCLEOTIDE SEQUENCE [LARGE SCALE GENOMIC DNA]</scope>
</reference>
<evidence type="ECO:0000313" key="3">
    <source>
        <dbReference type="Proteomes" id="UP001314263"/>
    </source>
</evidence>
<accession>A0AAV1IIE8</accession>
<comment type="caution">
    <text evidence="2">The sequence shown here is derived from an EMBL/GenBank/DDBJ whole genome shotgun (WGS) entry which is preliminary data.</text>
</comment>
<evidence type="ECO:0000313" key="2">
    <source>
        <dbReference type="EMBL" id="CAK0786442.1"/>
    </source>
</evidence>
<dbReference type="Proteomes" id="UP001314263">
    <property type="component" value="Unassembled WGS sequence"/>
</dbReference>